<dbReference type="InterPro" id="IPR043129">
    <property type="entry name" value="ATPase_NBD"/>
</dbReference>
<dbReference type="AlphaFoldDB" id="A0A6C0GBY3"/>
<dbReference type="PANTHER" id="PTHR10196:SF57">
    <property type="entry name" value="XYLULOSE KINASE"/>
    <property type="match status" value="1"/>
</dbReference>
<accession>A0A6C0GBY3</accession>
<keyword evidence="2" id="KW-0808">Transferase</keyword>
<dbReference type="Pfam" id="PF21546">
    <property type="entry name" value="FGGY_C_2"/>
    <property type="match status" value="1"/>
</dbReference>
<sequence length="465" mass="52048">MQVIAIFDIGKTNKKLFLFDEKYQLVYEDSTQLQEITDEEGFPCEDVQALTDWIRSAYQQVLSKPGFDIKAINVSGYGASLVHIDENGNPVTPLYNYLKPFPKTLHDQLYNNYGGEIQLSKETASPVLGSLNSGLQLYRIKYEQPEAFKRIKYTLHLPQYISFVLSQRAATDITSVGCHTLLWDFSTNDYHQWAKDEGLPEKFAPFYPGDASYPTLIHDKNLPMGVGLHDSSAALIPYLASFNEPFVLISSGTWCISLNPFNQTLLTAAELQQDCLCYLTYQGKAVKSSRLFAGNEHEQQIKRLASHFKQPVDYFKTVGLNPELLIDRPLKQTAGETKATALVSESIFQQRNLADFNSYEEAYHQLIADLITQQITSTQLVLNGAPVKKLFVDGGFSKNPIYMHLLAHAFPEIEVYAASMAQATAMGAALAIHSSWNSQPIPGDIIELKRYSPSSKISSTDSVLK</sequence>
<name>A0A6C0GBY3_9BACT</name>
<dbReference type="Gene3D" id="3.30.420.40">
    <property type="match status" value="2"/>
</dbReference>
<feature type="domain" description="Carbohydrate kinase FGGY N-terminal" evidence="4">
    <location>
        <begin position="4"/>
        <end position="192"/>
    </location>
</feature>
<dbReference type="Proteomes" id="UP000480178">
    <property type="component" value="Chromosome"/>
</dbReference>
<feature type="domain" description="Carbohydrate kinase FGGY C-terminal" evidence="5">
    <location>
        <begin position="244"/>
        <end position="434"/>
    </location>
</feature>
<dbReference type="SUPFAM" id="SSF53067">
    <property type="entry name" value="Actin-like ATPase domain"/>
    <property type="match status" value="2"/>
</dbReference>
<dbReference type="PANTHER" id="PTHR10196">
    <property type="entry name" value="SUGAR KINASE"/>
    <property type="match status" value="1"/>
</dbReference>
<evidence type="ECO:0000256" key="2">
    <source>
        <dbReference type="ARBA" id="ARBA00022679"/>
    </source>
</evidence>
<evidence type="ECO:0000256" key="1">
    <source>
        <dbReference type="ARBA" id="ARBA00009156"/>
    </source>
</evidence>
<protein>
    <submittedName>
        <fullName evidence="6">Carbohydrate kinase</fullName>
    </submittedName>
</protein>
<dbReference type="GO" id="GO:0004856">
    <property type="term" value="F:D-xylulokinase activity"/>
    <property type="evidence" value="ECO:0007669"/>
    <property type="project" value="TreeGrafter"/>
</dbReference>
<dbReference type="CDD" id="cd07772">
    <property type="entry name" value="ASKHA_NBD_FGGY_NaCK-like"/>
    <property type="match status" value="1"/>
</dbReference>
<dbReference type="InterPro" id="IPR049382">
    <property type="entry name" value="FGGY_C_2"/>
</dbReference>
<comment type="similarity">
    <text evidence="1">Belongs to the FGGY kinase family.</text>
</comment>
<evidence type="ECO:0000259" key="5">
    <source>
        <dbReference type="Pfam" id="PF21546"/>
    </source>
</evidence>
<dbReference type="RefSeq" id="WP_162441542.1">
    <property type="nucleotide sequence ID" value="NZ_CP048222.1"/>
</dbReference>
<proteinExistence type="inferred from homology"/>
<reference evidence="6 7" key="1">
    <citation type="submission" date="2020-01" db="EMBL/GenBank/DDBJ databases">
        <authorList>
            <person name="Kim M.K."/>
        </authorList>
    </citation>
    <scope>NUCLEOTIDE SEQUENCE [LARGE SCALE GENOMIC DNA]</scope>
    <source>
        <strain evidence="6 7">172606-1</strain>
    </source>
</reference>
<dbReference type="GO" id="GO:0005997">
    <property type="term" value="P:xylulose metabolic process"/>
    <property type="evidence" value="ECO:0007669"/>
    <property type="project" value="TreeGrafter"/>
</dbReference>
<gene>
    <name evidence="6" type="ORF">GXP67_01570</name>
</gene>
<dbReference type="KEGG" id="rhoz:GXP67_01570"/>
<evidence type="ECO:0000259" key="4">
    <source>
        <dbReference type="Pfam" id="PF00370"/>
    </source>
</evidence>
<keyword evidence="7" id="KW-1185">Reference proteome</keyword>
<dbReference type="InterPro" id="IPR018484">
    <property type="entry name" value="FGGY_N"/>
</dbReference>
<evidence type="ECO:0000313" key="7">
    <source>
        <dbReference type="Proteomes" id="UP000480178"/>
    </source>
</evidence>
<evidence type="ECO:0000313" key="6">
    <source>
        <dbReference type="EMBL" id="QHT65455.1"/>
    </source>
</evidence>
<organism evidence="6 7">
    <name type="scientific">Rhodocytophaga rosea</name>
    <dbReference type="NCBI Taxonomy" id="2704465"/>
    <lineage>
        <taxon>Bacteria</taxon>
        <taxon>Pseudomonadati</taxon>
        <taxon>Bacteroidota</taxon>
        <taxon>Cytophagia</taxon>
        <taxon>Cytophagales</taxon>
        <taxon>Rhodocytophagaceae</taxon>
        <taxon>Rhodocytophaga</taxon>
    </lineage>
</organism>
<dbReference type="GO" id="GO:0005829">
    <property type="term" value="C:cytosol"/>
    <property type="evidence" value="ECO:0007669"/>
    <property type="project" value="TreeGrafter"/>
</dbReference>
<dbReference type="Pfam" id="PF00370">
    <property type="entry name" value="FGGY_N"/>
    <property type="match status" value="1"/>
</dbReference>
<keyword evidence="3 6" id="KW-0418">Kinase</keyword>
<evidence type="ECO:0000256" key="3">
    <source>
        <dbReference type="ARBA" id="ARBA00022777"/>
    </source>
</evidence>
<dbReference type="EMBL" id="CP048222">
    <property type="protein sequence ID" value="QHT65455.1"/>
    <property type="molecule type" value="Genomic_DNA"/>
</dbReference>